<dbReference type="SUPFAM" id="SSF56300">
    <property type="entry name" value="Metallo-dependent phosphatases"/>
    <property type="match status" value="1"/>
</dbReference>
<comment type="caution">
    <text evidence="2">The sequence shown here is derived from an EMBL/GenBank/DDBJ whole genome shotgun (WGS) entry which is preliminary data.</text>
</comment>
<dbReference type="EMBL" id="JABJNZ010000027">
    <property type="protein sequence ID" value="MBT4870324.1"/>
    <property type="molecule type" value="Genomic_DNA"/>
</dbReference>
<protein>
    <recommendedName>
        <fullName evidence="1">Calcineurin-like phosphoesterase domain-containing protein</fullName>
    </recommendedName>
</protein>
<dbReference type="Gene3D" id="3.60.21.10">
    <property type="match status" value="1"/>
</dbReference>
<evidence type="ECO:0000313" key="2">
    <source>
        <dbReference type="EMBL" id="MBT4870324.1"/>
    </source>
</evidence>
<dbReference type="Pfam" id="PF00149">
    <property type="entry name" value="Metallophos"/>
    <property type="match status" value="1"/>
</dbReference>
<evidence type="ECO:0000313" key="3">
    <source>
        <dbReference type="Proteomes" id="UP000722459"/>
    </source>
</evidence>
<gene>
    <name evidence="2" type="ORF">HON47_02025</name>
</gene>
<feature type="domain" description="Calcineurin-like phosphoesterase" evidence="1">
    <location>
        <begin position="61"/>
        <end position="239"/>
    </location>
</feature>
<dbReference type="InterPro" id="IPR004843">
    <property type="entry name" value="Calcineurin-like_PHP"/>
</dbReference>
<dbReference type="PROSITE" id="PS51257">
    <property type="entry name" value="PROKAR_LIPOPROTEIN"/>
    <property type="match status" value="1"/>
</dbReference>
<name>A0A8T5GDX5_9ARCH</name>
<reference evidence="2" key="1">
    <citation type="journal article" date="2021" name="ISME J.">
        <title>Mercury methylation by metabolically versatile and cosmopolitan marine bacteria.</title>
        <authorList>
            <person name="Lin H."/>
            <person name="Ascher D.B."/>
            <person name="Myung Y."/>
            <person name="Lamborg C.H."/>
            <person name="Hallam S.J."/>
            <person name="Gionfriddo C.M."/>
            <person name="Holt K.E."/>
            <person name="Moreau J.W."/>
        </authorList>
    </citation>
    <scope>NUCLEOTIDE SEQUENCE</scope>
    <source>
        <strain evidence="2">SI075_bin30</strain>
    </source>
</reference>
<organism evidence="2 3">
    <name type="scientific">Candidatus Iainarchaeum sp</name>
    <dbReference type="NCBI Taxonomy" id="3101447"/>
    <lineage>
        <taxon>Archaea</taxon>
        <taxon>Candidatus Iainarchaeota</taxon>
        <taxon>Candidatus Iainarchaeia</taxon>
        <taxon>Candidatus Iainarchaeales</taxon>
        <taxon>Candidatus Iainarchaeaceae</taxon>
        <taxon>Candidatus Iainarchaeum</taxon>
    </lineage>
</organism>
<dbReference type="InterPro" id="IPR029052">
    <property type="entry name" value="Metallo-depent_PP-like"/>
</dbReference>
<sequence length="306" mass="35415">MLKKIILLLIILLVALTFGCVNQPSSIEPSPIEPILIEDTNFSFLIYGDSRGGGNINDFSKYEAHKKIISLMKDENYEFIINTGDIVHNGCKKEQWNNFLEIIKPICKNNNLDCNESEKYLDSKYFPVPGNHDKTDSCEENYFEVFPFLNNKHNYSFSKENAYFIFLDSTVKVTDKNTLDWLENELKNSQEKDFVFVSFHYPPYSSGRHEDNELVKQNWVPLFEDYNVDIVFNGHNHYYARSKINDITYIIAGGGGAKLYEPETKKHTVFATKKNHYVKAIVSKENVFFTVIDSKGETLEEFNISN</sequence>
<dbReference type="GO" id="GO:0016787">
    <property type="term" value="F:hydrolase activity"/>
    <property type="evidence" value="ECO:0007669"/>
    <property type="project" value="InterPro"/>
</dbReference>
<evidence type="ECO:0000259" key="1">
    <source>
        <dbReference type="Pfam" id="PF00149"/>
    </source>
</evidence>
<dbReference type="InterPro" id="IPR051918">
    <property type="entry name" value="STPP_CPPED1"/>
</dbReference>
<dbReference type="PANTHER" id="PTHR43143:SF1">
    <property type="entry name" value="SERINE_THREONINE-PROTEIN PHOSPHATASE CPPED1"/>
    <property type="match status" value="1"/>
</dbReference>
<dbReference type="AlphaFoldDB" id="A0A8T5GDX5"/>
<dbReference type="PANTHER" id="PTHR43143">
    <property type="entry name" value="METALLOPHOSPHOESTERASE, CALCINEURIN SUPERFAMILY"/>
    <property type="match status" value="1"/>
</dbReference>
<dbReference type="Proteomes" id="UP000722459">
    <property type="component" value="Unassembled WGS sequence"/>
</dbReference>
<accession>A0A8T5GDX5</accession>
<proteinExistence type="predicted"/>